<evidence type="ECO:0000256" key="3">
    <source>
        <dbReference type="ARBA" id="ARBA00011956"/>
    </source>
</evidence>
<dbReference type="EMBL" id="SPQZ01000005">
    <property type="protein sequence ID" value="TFV96489.1"/>
    <property type="molecule type" value="Genomic_DNA"/>
</dbReference>
<dbReference type="Proteomes" id="UP000298127">
    <property type="component" value="Unassembled WGS sequence"/>
</dbReference>
<feature type="binding site" evidence="8">
    <location>
        <position position="100"/>
    </location>
    <ligand>
        <name>Zn(2+)</name>
        <dbReference type="ChEBI" id="CHEBI:29105"/>
    </ligand>
</feature>
<proteinExistence type="inferred from homology"/>
<dbReference type="Pfam" id="PF20511">
    <property type="entry name" value="PMI_typeI_cat"/>
    <property type="match status" value="1"/>
</dbReference>
<evidence type="ECO:0000256" key="5">
    <source>
        <dbReference type="ARBA" id="ARBA00022833"/>
    </source>
</evidence>
<comment type="caution">
    <text evidence="10">The sequence shown here is derived from an EMBL/GenBank/DDBJ whole genome shotgun (WGS) entry which is preliminary data.</text>
</comment>
<name>A0A4Y9QVI9_9MICO</name>
<dbReference type="GO" id="GO:0005975">
    <property type="term" value="P:carbohydrate metabolic process"/>
    <property type="evidence" value="ECO:0007669"/>
    <property type="project" value="InterPro"/>
</dbReference>
<dbReference type="PANTHER" id="PTHR10309:SF0">
    <property type="entry name" value="MANNOSE-6-PHOSPHATE ISOMERASE"/>
    <property type="match status" value="1"/>
</dbReference>
<keyword evidence="5 8" id="KW-0862">Zinc</keyword>
<protein>
    <recommendedName>
        <fullName evidence="3">mannose-6-phosphate isomerase</fullName>
        <ecNumber evidence="3">5.3.1.8</ecNumber>
    </recommendedName>
</protein>
<dbReference type="GO" id="GO:0004476">
    <property type="term" value="F:mannose-6-phosphate isomerase activity"/>
    <property type="evidence" value="ECO:0007669"/>
    <property type="project" value="UniProtKB-EC"/>
</dbReference>
<dbReference type="SUPFAM" id="SSF51182">
    <property type="entry name" value="RmlC-like cupins"/>
    <property type="match status" value="1"/>
</dbReference>
<evidence type="ECO:0000313" key="10">
    <source>
        <dbReference type="EMBL" id="TFV96489.1"/>
    </source>
</evidence>
<keyword evidence="11" id="KW-1185">Reference proteome</keyword>
<gene>
    <name evidence="10" type="primary">manA</name>
    <name evidence="10" type="ORF">E4M00_14350</name>
</gene>
<feature type="binding site" evidence="8">
    <location>
        <position position="274"/>
    </location>
    <ligand>
        <name>Zn(2+)</name>
        <dbReference type="ChEBI" id="CHEBI:29105"/>
    </ligand>
</feature>
<feature type="active site" evidence="7">
    <location>
        <position position="293"/>
    </location>
</feature>
<dbReference type="PRINTS" id="PR00714">
    <property type="entry name" value="MAN6PISMRASE"/>
</dbReference>
<dbReference type="InterPro" id="IPR014710">
    <property type="entry name" value="RmlC-like_jellyroll"/>
</dbReference>
<dbReference type="PANTHER" id="PTHR10309">
    <property type="entry name" value="MANNOSE-6-PHOSPHATE ISOMERASE"/>
    <property type="match status" value="1"/>
</dbReference>
<dbReference type="AlphaFoldDB" id="A0A4Y9QVI9"/>
<accession>A0A4Y9QVI9</accession>
<feature type="domain" description="Phosphomannose isomerase type I catalytic" evidence="9">
    <location>
        <begin position="5"/>
        <end position="155"/>
    </location>
</feature>
<organism evidence="10 11">
    <name type="scientific">Orlajensenia leifsoniae</name>
    <dbReference type="NCBI Taxonomy" id="2561933"/>
    <lineage>
        <taxon>Bacteria</taxon>
        <taxon>Bacillati</taxon>
        <taxon>Actinomycetota</taxon>
        <taxon>Actinomycetes</taxon>
        <taxon>Micrococcales</taxon>
        <taxon>Microbacteriaceae</taxon>
        <taxon>Orlajensenia</taxon>
    </lineage>
</organism>
<dbReference type="Gene3D" id="2.60.120.10">
    <property type="entry name" value="Jelly Rolls"/>
    <property type="match status" value="2"/>
</dbReference>
<dbReference type="CDD" id="cd07011">
    <property type="entry name" value="cupin_PMI_type_I_N"/>
    <property type="match status" value="1"/>
</dbReference>
<dbReference type="Gene3D" id="1.10.441.10">
    <property type="entry name" value="Phosphomannose Isomerase, domain 2"/>
    <property type="match status" value="1"/>
</dbReference>
<dbReference type="EC" id="5.3.1.8" evidence="3"/>
<comment type="catalytic activity">
    <reaction evidence="1">
        <text>D-mannose 6-phosphate = D-fructose 6-phosphate</text>
        <dbReference type="Rhea" id="RHEA:12356"/>
        <dbReference type="ChEBI" id="CHEBI:58735"/>
        <dbReference type="ChEBI" id="CHEBI:61527"/>
        <dbReference type="EC" id="5.3.1.8"/>
    </reaction>
</comment>
<dbReference type="InterPro" id="IPR046457">
    <property type="entry name" value="PMI_typeI_cat"/>
</dbReference>
<evidence type="ECO:0000256" key="6">
    <source>
        <dbReference type="ARBA" id="ARBA00023235"/>
    </source>
</evidence>
<dbReference type="NCBIfam" id="TIGR00218">
    <property type="entry name" value="manA"/>
    <property type="match status" value="1"/>
</dbReference>
<reference evidence="10 11" key="1">
    <citation type="journal article" date="2018" name="J. Microbiol.">
        <title>Leifsonia flava sp. nov., a novel actinobacterium isolated from the rhizosphere of Aquilegia viridiflora.</title>
        <authorList>
            <person name="Cai Y."/>
            <person name="Tao W.Z."/>
            <person name="Ma Y.J."/>
            <person name="Cheng J."/>
            <person name="Zhang M.Y."/>
            <person name="Zhang Y.X."/>
        </authorList>
    </citation>
    <scope>NUCLEOTIDE SEQUENCE [LARGE SCALE GENOMIC DNA]</scope>
    <source>
        <strain evidence="10 11">SYP-B2174</strain>
    </source>
</reference>
<dbReference type="PIRSF" id="PIRSF001480">
    <property type="entry name" value="Mannose-6-phosphate_isomerase"/>
    <property type="match status" value="1"/>
</dbReference>
<evidence type="ECO:0000256" key="1">
    <source>
        <dbReference type="ARBA" id="ARBA00000757"/>
    </source>
</evidence>
<keyword evidence="4 8" id="KW-0479">Metal-binding</keyword>
<feature type="binding site" evidence="8">
    <location>
        <position position="137"/>
    </location>
    <ligand>
        <name>Zn(2+)</name>
        <dbReference type="ChEBI" id="CHEBI:29105"/>
    </ligand>
</feature>
<comment type="cofactor">
    <cofactor evidence="8">
        <name>Zn(2+)</name>
        <dbReference type="ChEBI" id="CHEBI:29105"/>
    </cofactor>
    <text evidence="8">Binds 1 zinc ion per subunit.</text>
</comment>
<dbReference type="GO" id="GO:0008270">
    <property type="term" value="F:zinc ion binding"/>
    <property type="evidence" value="ECO:0007669"/>
    <property type="project" value="InterPro"/>
</dbReference>
<evidence type="ECO:0000256" key="2">
    <source>
        <dbReference type="ARBA" id="ARBA00010772"/>
    </source>
</evidence>
<dbReference type="InterPro" id="IPR011051">
    <property type="entry name" value="RmlC_Cupin_sf"/>
</dbReference>
<dbReference type="GO" id="GO:0009298">
    <property type="term" value="P:GDP-mannose biosynthetic process"/>
    <property type="evidence" value="ECO:0007669"/>
    <property type="project" value="InterPro"/>
</dbReference>
<dbReference type="InterPro" id="IPR001250">
    <property type="entry name" value="Man6P_Isoase-1"/>
</dbReference>
<dbReference type="InterPro" id="IPR016305">
    <property type="entry name" value="Mannose-6-P_Isomerase"/>
</dbReference>
<keyword evidence="6 10" id="KW-0413">Isomerase</keyword>
<evidence type="ECO:0000313" key="11">
    <source>
        <dbReference type="Proteomes" id="UP000298127"/>
    </source>
</evidence>
<evidence type="ECO:0000256" key="4">
    <source>
        <dbReference type="ARBA" id="ARBA00022723"/>
    </source>
</evidence>
<sequence length="410" mass="42456">MFVAISNTPRDYAWGSTTAIAGLLGTPASGAPEAELWLGAHSGSPSRIDDPAQAGGAGDLVEWIESDAATALGAGNVAERGARLPFLLKVLAAGGPLSLQAHPSPEQAQAGFARENAAGIPLEAPNRNYKDAFHKPELVVAVSPTFDALCGFRPLAESRDIVKELTVLGRADAPDPTIFDPFWERLSGPDPLRSAVEWLLRSGRESGAVDALVERVMQIAGSAPETSRFAVDYATVRSLAASYPGDPGIVLSLLLNHVTLRAGEALYLPAGNIHAYLSGLGIELMAASDNVLRGGLTPKYIDVEELLDVLDFTPVDEPLLAPETPSAGVHVFRPDVPDFVLYDVDASADTSASVPLSGAAIALCTAGTVTIAGAGSSVTIARGDAVYVTPDEGTLAVTGAGRLYLATVGE</sequence>
<evidence type="ECO:0000256" key="8">
    <source>
        <dbReference type="PIRSR" id="PIRSR001480-2"/>
    </source>
</evidence>
<dbReference type="GO" id="GO:0005829">
    <property type="term" value="C:cytosol"/>
    <property type="evidence" value="ECO:0007669"/>
    <property type="project" value="TreeGrafter"/>
</dbReference>
<dbReference type="RefSeq" id="WP_135121169.1">
    <property type="nucleotide sequence ID" value="NZ_SPQZ01000005.1"/>
</dbReference>
<feature type="binding site" evidence="8">
    <location>
        <position position="102"/>
    </location>
    <ligand>
        <name>Zn(2+)</name>
        <dbReference type="ChEBI" id="CHEBI:29105"/>
    </ligand>
</feature>
<comment type="similarity">
    <text evidence="2">Belongs to the mannose-6-phosphate isomerase type 1 family.</text>
</comment>
<evidence type="ECO:0000256" key="7">
    <source>
        <dbReference type="PIRSR" id="PIRSR001480-1"/>
    </source>
</evidence>
<evidence type="ECO:0000259" key="9">
    <source>
        <dbReference type="Pfam" id="PF20511"/>
    </source>
</evidence>